<gene>
    <name evidence="1" type="ORF">OUZ56_026288</name>
</gene>
<organism evidence="1 2">
    <name type="scientific">Daphnia magna</name>
    <dbReference type="NCBI Taxonomy" id="35525"/>
    <lineage>
        <taxon>Eukaryota</taxon>
        <taxon>Metazoa</taxon>
        <taxon>Ecdysozoa</taxon>
        <taxon>Arthropoda</taxon>
        <taxon>Crustacea</taxon>
        <taxon>Branchiopoda</taxon>
        <taxon>Diplostraca</taxon>
        <taxon>Cladocera</taxon>
        <taxon>Anomopoda</taxon>
        <taxon>Daphniidae</taxon>
        <taxon>Daphnia</taxon>
    </lineage>
</organism>
<evidence type="ECO:0000313" key="1">
    <source>
        <dbReference type="EMBL" id="KAK4013736.1"/>
    </source>
</evidence>
<name>A0ABQ9ZM38_9CRUS</name>
<sequence length="72" mass="7877">MKTDLSMNMDTAYLVVEKIVETVLTVPGISMVSRTKRQAWGFGVSFTKASPALAYRYQACHTQAHAALAELA</sequence>
<dbReference type="EMBL" id="JAOYFB010000004">
    <property type="protein sequence ID" value="KAK4013736.1"/>
    <property type="molecule type" value="Genomic_DNA"/>
</dbReference>
<reference evidence="1 2" key="1">
    <citation type="journal article" date="2023" name="Nucleic Acids Res.">
        <title>The hologenome of Daphnia magna reveals possible DNA methylation and microbiome-mediated evolution of the host genome.</title>
        <authorList>
            <person name="Chaturvedi A."/>
            <person name="Li X."/>
            <person name="Dhandapani V."/>
            <person name="Marshall H."/>
            <person name="Kissane S."/>
            <person name="Cuenca-Cambronero M."/>
            <person name="Asole G."/>
            <person name="Calvet F."/>
            <person name="Ruiz-Romero M."/>
            <person name="Marangio P."/>
            <person name="Guigo R."/>
            <person name="Rago D."/>
            <person name="Mirbahai L."/>
            <person name="Eastwood N."/>
            <person name="Colbourne J.K."/>
            <person name="Zhou J."/>
            <person name="Mallon E."/>
            <person name="Orsini L."/>
        </authorList>
    </citation>
    <scope>NUCLEOTIDE SEQUENCE [LARGE SCALE GENOMIC DNA]</scope>
    <source>
        <strain evidence="1">LRV0_1</strain>
    </source>
</reference>
<keyword evidence="2" id="KW-1185">Reference proteome</keyword>
<proteinExistence type="predicted"/>
<comment type="caution">
    <text evidence="1">The sequence shown here is derived from an EMBL/GenBank/DDBJ whole genome shotgun (WGS) entry which is preliminary data.</text>
</comment>
<protein>
    <submittedName>
        <fullName evidence="1">Uncharacterized protein</fullName>
    </submittedName>
</protein>
<accession>A0ABQ9ZM38</accession>
<evidence type="ECO:0000313" key="2">
    <source>
        <dbReference type="Proteomes" id="UP001234178"/>
    </source>
</evidence>
<dbReference type="Proteomes" id="UP001234178">
    <property type="component" value="Unassembled WGS sequence"/>
</dbReference>